<evidence type="ECO:0000256" key="1">
    <source>
        <dbReference type="SAM" id="MobiDB-lite"/>
    </source>
</evidence>
<dbReference type="AlphaFoldDB" id="A0AB33XGC3"/>
<organism evidence="2 3">
    <name type="scientific">Helicobacter pylori Hp H-42</name>
    <dbReference type="NCBI Taxonomy" id="992047"/>
    <lineage>
        <taxon>Bacteria</taxon>
        <taxon>Pseudomonadati</taxon>
        <taxon>Campylobacterota</taxon>
        <taxon>Epsilonproteobacteria</taxon>
        <taxon>Campylobacterales</taxon>
        <taxon>Helicobacteraceae</taxon>
        <taxon>Helicobacter</taxon>
    </lineage>
</organism>
<feature type="region of interest" description="Disordered" evidence="1">
    <location>
        <begin position="17"/>
        <end position="42"/>
    </location>
</feature>
<name>A0AB33XGC3_HELPX</name>
<evidence type="ECO:0008006" key="4">
    <source>
        <dbReference type="Google" id="ProtNLM"/>
    </source>
</evidence>
<reference evidence="2 3" key="1">
    <citation type="submission" date="2012-04" db="EMBL/GenBank/DDBJ databases">
        <title>Genome sequence of Helicobacter pylori Hp H-42.</title>
        <authorList>
            <person name="Blanchard T.G."/>
            <person name="Czinn S.J."/>
            <person name="McCracken C."/>
            <person name="Abolude K."/>
            <person name="Maroo A."/>
            <person name="Santana-Cruz I."/>
            <person name="Tallon L.J."/>
            <person name="Ficke F.W.F."/>
        </authorList>
    </citation>
    <scope>NUCLEOTIDE SEQUENCE [LARGE SCALE GENOMIC DNA]</scope>
    <source>
        <strain evidence="2 3">Hp H-42</strain>
    </source>
</reference>
<proteinExistence type="predicted"/>
<gene>
    <name evidence="2" type="ORF">HPHPH42_1315</name>
</gene>
<dbReference type="Proteomes" id="UP000005514">
    <property type="component" value="Unassembled WGS sequence"/>
</dbReference>
<evidence type="ECO:0000313" key="3">
    <source>
        <dbReference type="Proteomes" id="UP000005514"/>
    </source>
</evidence>
<sequence length="42" mass="5098">MKSKGIQISKILRCDQKYPQRIRKSPNHKRLRDFKNEAKNKD</sequence>
<evidence type="ECO:0000313" key="2">
    <source>
        <dbReference type="EMBL" id="EJB61560.1"/>
    </source>
</evidence>
<comment type="caution">
    <text evidence="2">The sequence shown here is derived from an EMBL/GenBank/DDBJ whole genome shotgun (WGS) entry which is preliminary data.</text>
</comment>
<accession>A0AB33XGC3</accession>
<protein>
    <recommendedName>
        <fullName evidence="4">Transposase</fullName>
    </recommendedName>
</protein>
<dbReference type="EMBL" id="AKON01000014">
    <property type="protein sequence ID" value="EJB61560.1"/>
    <property type="molecule type" value="Genomic_DNA"/>
</dbReference>
<feature type="compositionally biased region" description="Basic residues" evidence="1">
    <location>
        <begin position="20"/>
        <end position="32"/>
    </location>
</feature>
<feature type="compositionally biased region" description="Basic and acidic residues" evidence="1">
    <location>
        <begin position="33"/>
        <end position="42"/>
    </location>
</feature>